<evidence type="ECO:0000256" key="1">
    <source>
        <dbReference type="ARBA" id="ARBA00004418"/>
    </source>
</evidence>
<organism evidence="6 7">
    <name type="scientific">Fusibacter tunisiensis</name>
    <dbReference type="NCBI Taxonomy" id="1008308"/>
    <lineage>
        <taxon>Bacteria</taxon>
        <taxon>Bacillati</taxon>
        <taxon>Bacillota</taxon>
        <taxon>Clostridia</taxon>
        <taxon>Eubacteriales</taxon>
        <taxon>Eubacteriales Family XII. Incertae Sedis</taxon>
        <taxon>Fusibacter</taxon>
    </lineage>
</organism>
<dbReference type="PIRSF" id="PIRSF019574">
    <property type="entry name" value="Periplasmic_polyamine_BP"/>
    <property type="match status" value="1"/>
</dbReference>
<keyword evidence="4" id="KW-0574">Periplasm</keyword>
<keyword evidence="7" id="KW-1185">Reference proteome</keyword>
<comment type="subcellular location">
    <subcellularLocation>
        <location evidence="1">Periplasm</location>
    </subcellularLocation>
</comment>
<dbReference type="Pfam" id="PF13416">
    <property type="entry name" value="SBP_bac_8"/>
    <property type="match status" value="1"/>
</dbReference>
<dbReference type="SUPFAM" id="SSF53850">
    <property type="entry name" value="Periplasmic binding protein-like II"/>
    <property type="match status" value="1"/>
</dbReference>
<feature type="signal peptide" evidence="5">
    <location>
        <begin position="1"/>
        <end position="19"/>
    </location>
</feature>
<name>A0ABS2MS01_9FIRM</name>
<dbReference type="EMBL" id="JAFBDT010000013">
    <property type="protein sequence ID" value="MBM7562170.1"/>
    <property type="molecule type" value="Genomic_DNA"/>
</dbReference>
<dbReference type="PROSITE" id="PS51257">
    <property type="entry name" value="PROKAR_LIPOPROTEIN"/>
    <property type="match status" value="1"/>
</dbReference>
<dbReference type="InterPro" id="IPR006059">
    <property type="entry name" value="SBP"/>
</dbReference>
<evidence type="ECO:0000313" key="7">
    <source>
        <dbReference type="Proteomes" id="UP000767854"/>
    </source>
</evidence>
<dbReference type="PANTHER" id="PTHR30222:SF17">
    <property type="entry name" value="SPERMIDINE_PUTRESCINE-BINDING PERIPLASMIC PROTEIN"/>
    <property type="match status" value="1"/>
</dbReference>
<sequence length="343" mass="39384">MKKLILLALAMMLLVTGCAGEEKGQVLNVYNWGDYIDEDIFEIFESETGIKINYETYATNEEMYTKIKTGGTKYDIAIPSEYMIEKMIREEMLQEIDLSKIPNIKNINDRFMDLSFDPGNQYSVPYFWGTVGIIYNSESIQEPIDSWSVLWDEKYKGEFTMMDSQRDSIMVALKELGYSMNTRNLDELEEAKELLVAQKPLVLAYVGDNVKDMLISGEASMAVVWSGEASAVIQEYPEFKYALPKEGSNLWFDNIVIPKDAQNSDAAHAFIDFLCRGDIGFKNADYVGYATVNNETMKLLDPDLMDTTYAYPKDEWIENFEIFNDPGDFITEYDRIWTEIKAN</sequence>
<dbReference type="RefSeq" id="WP_204664323.1">
    <property type="nucleotide sequence ID" value="NZ_JAFBDT010000013.1"/>
</dbReference>
<comment type="caution">
    <text evidence="6">The sequence shown here is derived from an EMBL/GenBank/DDBJ whole genome shotgun (WGS) entry which is preliminary data.</text>
</comment>
<evidence type="ECO:0000256" key="5">
    <source>
        <dbReference type="SAM" id="SignalP"/>
    </source>
</evidence>
<dbReference type="Gene3D" id="3.40.190.10">
    <property type="entry name" value="Periplasmic binding protein-like II"/>
    <property type="match status" value="2"/>
</dbReference>
<dbReference type="Proteomes" id="UP000767854">
    <property type="component" value="Unassembled WGS sequence"/>
</dbReference>
<gene>
    <name evidence="6" type="ORF">JOC49_001713</name>
</gene>
<evidence type="ECO:0000256" key="2">
    <source>
        <dbReference type="ARBA" id="ARBA00022448"/>
    </source>
</evidence>
<proteinExistence type="predicted"/>
<dbReference type="InterPro" id="IPR001188">
    <property type="entry name" value="Sperm_putr-bd"/>
</dbReference>
<keyword evidence="2" id="KW-0813">Transport</keyword>
<keyword evidence="3 5" id="KW-0732">Signal</keyword>
<protein>
    <submittedName>
        <fullName evidence="6">Spermidine/putrescine transport system substrate-binding protein</fullName>
    </submittedName>
</protein>
<evidence type="ECO:0000256" key="3">
    <source>
        <dbReference type="ARBA" id="ARBA00022729"/>
    </source>
</evidence>
<dbReference type="CDD" id="cd13590">
    <property type="entry name" value="PBP2_PotD_PotF_like"/>
    <property type="match status" value="1"/>
</dbReference>
<dbReference type="PRINTS" id="PR00909">
    <property type="entry name" value="SPERMDNBNDNG"/>
</dbReference>
<evidence type="ECO:0000256" key="4">
    <source>
        <dbReference type="ARBA" id="ARBA00022764"/>
    </source>
</evidence>
<reference evidence="6 7" key="1">
    <citation type="submission" date="2021-01" db="EMBL/GenBank/DDBJ databases">
        <title>Genomic Encyclopedia of Type Strains, Phase IV (KMG-IV): sequencing the most valuable type-strain genomes for metagenomic binning, comparative biology and taxonomic classification.</title>
        <authorList>
            <person name="Goeker M."/>
        </authorList>
    </citation>
    <scope>NUCLEOTIDE SEQUENCE [LARGE SCALE GENOMIC DNA]</scope>
    <source>
        <strain evidence="6 7">DSM 24436</strain>
    </source>
</reference>
<accession>A0ABS2MS01</accession>
<dbReference type="PANTHER" id="PTHR30222">
    <property type="entry name" value="SPERMIDINE/PUTRESCINE-BINDING PERIPLASMIC PROTEIN"/>
    <property type="match status" value="1"/>
</dbReference>
<evidence type="ECO:0000313" key="6">
    <source>
        <dbReference type="EMBL" id="MBM7562170.1"/>
    </source>
</evidence>
<feature type="chain" id="PRO_5045991838" evidence="5">
    <location>
        <begin position="20"/>
        <end position="343"/>
    </location>
</feature>